<dbReference type="Pfam" id="PF06580">
    <property type="entry name" value="His_kinase"/>
    <property type="match status" value="1"/>
</dbReference>
<sequence>MKKSVLFNTVAKKYAMGYIIMGFFVLVFLVSGLFENFYVSSRYSRATSELVAVNRLETAVNDLNDSVNLAYLYLSADGAKAYDRGAGNVREEITGIEAQLEQRFERELSDACNTVKTYIEKSESLMENLGEYLNGQKRRDADYTSLEQQYGELQEVYGYVNLRFQNTYTAKLGTLRAMEARLDRLQRYTAAFQLALMAMMGLICSVYLYKVIREVSGSIRKMMAGVNSMRENISLAEPIQVGSNDEFDEFAGAFNHMIEIIRDQMRKIEENADIKERLAALEIENLRIYSELQKSHLNFLQSRINPHFLFNTLNMISSLARIENADQCAELMEITATFLRYNLDNISKTVTLQKEMENLKDYVAIQEYRYGGRYSYFFDVDERCLDFKMPCMILQPLVENAIQHGIAMKMSGGCVWIRVFQTEDHICMEVRDNGVGMTPQQIRRIYEDFENNGSSGMHIGLRNIYHRIQLFYNGHAKFEIETMDPGLKIVILLQREG</sequence>
<dbReference type="AlphaFoldDB" id="A0A1I0HGA6"/>
<dbReference type="PROSITE" id="PS50885">
    <property type="entry name" value="HAMP"/>
    <property type="match status" value="1"/>
</dbReference>
<name>A0A1I0HGA6_9FIRM</name>
<dbReference type="PROSITE" id="PS50109">
    <property type="entry name" value="HIS_KIN"/>
    <property type="match status" value="1"/>
</dbReference>
<dbReference type="SUPFAM" id="SSF55874">
    <property type="entry name" value="ATPase domain of HSP90 chaperone/DNA topoisomerase II/histidine kinase"/>
    <property type="match status" value="1"/>
</dbReference>
<dbReference type="SMART" id="SM00387">
    <property type="entry name" value="HATPase_c"/>
    <property type="match status" value="1"/>
</dbReference>
<feature type="domain" description="HAMP" evidence="10">
    <location>
        <begin position="213"/>
        <end position="266"/>
    </location>
</feature>
<keyword evidence="4" id="KW-0597">Phosphoprotein</keyword>
<evidence type="ECO:0000259" key="10">
    <source>
        <dbReference type="PROSITE" id="PS50885"/>
    </source>
</evidence>
<dbReference type="PANTHER" id="PTHR34220">
    <property type="entry name" value="SENSOR HISTIDINE KINASE YPDA"/>
    <property type="match status" value="1"/>
</dbReference>
<feature type="transmembrane region" description="Helical" evidence="8">
    <location>
        <begin position="188"/>
        <end position="209"/>
    </location>
</feature>
<keyword evidence="12" id="KW-1185">Reference proteome</keyword>
<keyword evidence="8" id="KW-1133">Transmembrane helix</keyword>
<dbReference type="Gene3D" id="3.30.565.10">
    <property type="entry name" value="Histidine kinase-like ATPase, C-terminal domain"/>
    <property type="match status" value="1"/>
</dbReference>
<dbReference type="PANTHER" id="PTHR34220:SF9">
    <property type="entry name" value="SIGNAL TRANSDUCTION HISTIDINE KINASE INTERNAL REGION DOMAIN-CONTAINING PROTEIN"/>
    <property type="match status" value="1"/>
</dbReference>
<dbReference type="Proteomes" id="UP000198508">
    <property type="component" value="Unassembled WGS sequence"/>
</dbReference>
<dbReference type="InterPro" id="IPR003594">
    <property type="entry name" value="HATPase_dom"/>
</dbReference>
<dbReference type="SMART" id="SM00304">
    <property type="entry name" value="HAMP"/>
    <property type="match status" value="1"/>
</dbReference>
<evidence type="ECO:0000313" key="12">
    <source>
        <dbReference type="Proteomes" id="UP000198508"/>
    </source>
</evidence>
<dbReference type="InterPro" id="IPR036890">
    <property type="entry name" value="HATPase_C_sf"/>
</dbReference>
<dbReference type="RefSeq" id="WP_092365340.1">
    <property type="nucleotide sequence ID" value="NZ_CATZMQ010000007.1"/>
</dbReference>
<dbReference type="InterPro" id="IPR005467">
    <property type="entry name" value="His_kinase_dom"/>
</dbReference>
<keyword evidence="5" id="KW-0808">Transferase</keyword>
<reference evidence="12" key="1">
    <citation type="submission" date="2016-10" db="EMBL/GenBank/DDBJ databases">
        <authorList>
            <person name="Varghese N."/>
            <person name="Submissions S."/>
        </authorList>
    </citation>
    <scope>NUCLEOTIDE SEQUENCE [LARGE SCALE GENOMIC DNA]</scope>
    <source>
        <strain evidence="12">NLAE-zl-G277</strain>
    </source>
</reference>
<feature type="transmembrane region" description="Helical" evidence="8">
    <location>
        <begin position="15"/>
        <end position="34"/>
    </location>
</feature>
<dbReference type="InterPro" id="IPR003660">
    <property type="entry name" value="HAMP_dom"/>
</dbReference>
<dbReference type="Pfam" id="PF02518">
    <property type="entry name" value="HATPase_c"/>
    <property type="match status" value="1"/>
</dbReference>
<dbReference type="EMBL" id="FOIM01000016">
    <property type="protein sequence ID" value="SET82724.1"/>
    <property type="molecule type" value="Genomic_DNA"/>
</dbReference>
<dbReference type="Gene3D" id="6.10.340.10">
    <property type="match status" value="1"/>
</dbReference>
<dbReference type="GO" id="GO:0016020">
    <property type="term" value="C:membrane"/>
    <property type="evidence" value="ECO:0007669"/>
    <property type="project" value="UniProtKB-SubCell"/>
</dbReference>
<gene>
    <name evidence="11" type="ORF">SAMN05216313_1163</name>
</gene>
<evidence type="ECO:0000256" key="3">
    <source>
        <dbReference type="ARBA" id="ARBA00012438"/>
    </source>
</evidence>
<evidence type="ECO:0000256" key="4">
    <source>
        <dbReference type="ARBA" id="ARBA00022553"/>
    </source>
</evidence>
<evidence type="ECO:0000259" key="9">
    <source>
        <dbReference type="PROSITE" id="PS50109"/>
    </source>
</evidence>
<keyword evidence="8" id="KW-0472">Membrane</keyword>
<accession>A0A1I0HGA6</accession>
<feature type="domain" description="Histidine kinase" evidence="9">
    <location>
        <begin position="393"/>
        <end position="497"/>
    </location>
</feature>
<protein>
    <recommendedName>
        <fullName evidence="3">histidine kinase</fullName>
        <ecNumber evidence="3">2.7.13.3</ecNumber>
    </recommendedName>
</protein>
<comment type="catalytic activity">
    <reaction evidence="1">
        <text>ATP + protein L-histidine = ADP + protein N-phospho-L-histidine.</text>
        <dbReference type="EC" id="2.7.13.3"/>
    </reaction>
</comment>
<dbReference type="EC" id="2.7.13.3" evidence="3"/>
<proteinExistence type="predicted"/>
<evidence type="ECO:0000256" key="1">
    <source>
        <dbReference type="ARBA" id="ARBA00000085"/>
    </source>
</evidence>
<dbReference type="GO" id="GO:0000155">
    <property type="term" value="F:phosphorelay sensor kinase activity"/>
    <property type="evidence" value="ECO:0007669"/>
    <property type="project" value="InterPro"/>
</dbReference>
<keyword evidence="8" id="KW-0812">Transmembrane</keyword>
<dbReference type="InterPro" id="IPR010559">
    <property type="entry name" value="Sig_transdc_His_kin_internal"/>
</dbReference>
<evidence type="ECO:0000256" key="2">
    <source>
        <dbReference type="ARBA" id="ARBA00004370"/>
    </source>
</evidence>
<dbReference type="STRING" id="460384.SAMN05216313_1163"/>
<evidence type="ECO:0000256" key="7">
    <source>
        <dbReference type="ARBA" id="ARBA00023012"/>
    </source>
</evidence>
<keyword evidence="6" id="KW-0418">Kinase</keyword>
<dbReference type="Pfam" id="PF00672">
    <property type="entry name" value="HAMP"/>
    <property type="match status" value="1"/>
</dbReference>
<comment type="subcellular location">
    <subcellularLocation>
        <location evidence="2">Membrane</location>
    </subcellularLocation>
</comment>
<evidence type="ECO:0000256" key="5">
    <source>
        <dbReference type="ARBA" id="ARBA00022679"/>
    </source>
</evidence>
<evidence type="ECO:0000256" key="8">
    <source>
        <dbReference type="SAM" id="Phobius"/>
    </source>
</evidence>
<evidence type="ECO:0000313" key="11">
    <source>
        <dbReference type="EMBL" id="SET82724.1"/>
    </source>
</evidence>
<dbReference type="InterPro" id="IPR050640">
    <property type="entry name" value="Bact_2-comp_sensor_kinase"/>
</dbReference>
<keyword evidence="7" id="KW-0902">Two-component regulatory system</keyword>
<evidence type="ECO:0000256" key="6">
    <source>
        <dbReference type="ARBA" id="ARBA00022777"/>
    </source>
</evidence>
<organism evidence="11 12">
    <name type="scientific">Enterocloster lavalensis</name>
    <dbReference type="NCBI Taxonomy" id="460384"/>
    <lineage>
        <taxon>Bacteria</taxon>
        <taxon>Bacillati</taxon>
        <taxon>Bacillota</taxon>
        <taxon>Clostridia</taxon>
        <taxon>Lachnospirales</taxon>
        <taxon>Lachnospiraceae</taxon>
        <taxon>Enterocloster</taxon>
    </lineage>
</organism>
<dbReference type="CDD" id="cd06225">
    <property type="entry name" value="HAMP"/>
    <property type="match status" value="1"/>
</dbReference>